<dbReference type="Gene3D" id="3.90.1640.10">
    <property type="entry name" value="inorganic pyrophosphatase (n-terminal core)"/>
    <property type="match status" value="1"/>
</dbReference>
<dbReference type="InterPro" id="IPR051319">
    <property type="entry name" value="Oligoribo/pAp-PDE_c-di-AMP_PDE"/>
</dbReference>
<reference evidence="4" key="1">
    <citation type="submission" date="2015-11" db="EMBL/GenBank/DDBJ databases">
        <authorList>
            <person name="Varghese N."/>
        </authorList>
    </citation>
    <scope>NUCLEOTIDE SEQUENCE [LARGE SCALE GENOMIC DNA]</scope>
    <source>
        <strain evidence="4">JGI-23</strain>
    </source>
</reference>
<dbReference type="InterPro" id="IPR003156">
    <property type="entry name" value="DHHA1_dom"/>
</dbReference>
<evidence type="ECO:0000313" key="4">
    <source>
        <dbReference type="Proteomes" id="UP000199197"/>
    </source>
</evidence>
<dbReference type="RefSeq" id="WP_092351127.1">
    <property type="nucleotide sequence ID" value="NZ_CZVW01000035.1"/>
</dbReference>
<dbReference type="PANTHER" id="PTHR47618">
    <property type="entry name" value="BIFUNCTIONAL OLIGORIBONUCLEASE AND PAP PHOSPHATASE NRNA"/>
    <property type="match status" value="1"/>
</dbReference>
<feature type="domain" description="DHHA1" evidence="2">
    <location>
        <begin position="249"/>
        <end position="333"/>
    </location>
</feature>
<dbReference type="Gene3D" id="3.10.310.30">
    <property type="match status" value="1"/>
</dbReference>
<dbReference type="GO" id="GO:0003676">
    <property type="term" value="F:nucleic acid binding"/>
    <property type="evidence" value="ECO:0007669"/>
    <property type="project" value="InterPro"/>
</dbReference>
<dbReference type="InterPro" id="IPR001667">
    <property type="entry name" value="DDH_dom"/>
</dbReference>
<dbReference type="Proteomes" id="UP000199197">
    <property type="component" value="Unassembled WGS sequence"/>
</dbReference>
<sequence length="346" mass="39186">MSQNSDKNLPLNEVKNIINRFQNFLITTHVNPDGDGLGCEVALLYFLRKLGKNAVVMNVSETPGNYKFLDPENEFVILNENEATHIEKILNADAIFICDMNQSHRLKTMEKYILQSKAIKIIIDHHLEAQDFADYYLIDIDSPASGEICYRLIKSFDDVKIDKQIAIGLYTAIMTDTGSFRFPRTDSETHRIVAELLDAGVDPTEIYDKVYEQSSLGRIKLLGRCLSELETRYEGRLGYIVVTQKMLSDYGVKEWETDGFVQSILSVGGIKIAIFILELKDGVKLSFRSKGEIPINELAKEFGGNGHKNAAGARLYNVGVEEILNQVIQKAEKYAYLEEKQIEVER</sequence>
<evidence type="ECO:0000259" key="1">
    <source>
        <dbReference type="Pfam" id="PF01368"/>
    </source>
</evidence>
<keyword evidence="4" id="KW-1185">Reference proteome</keyword>
<proteinExistence type="predicted"/>
<feature type="domain" description="DDH" evidence="1">
    <location>
        <begin position="24"/>
        <end position="173"/>
    </location>
</feature>
<evidence type="ECO:0000313" key="3">
    <source>
        <dbReference type="EMBL" id="CUT05222.1"/>
    </source>
</evidence>
<dbReference type="Pfam" id="PF02272">
    <property type="entry name" value="DHHA1"/>
    <property type="match status" value="1"/>
</dbReference>
<dbReference type="OrthoDB" id="9803668at2"/>
<gene>
    <name evidence="3" type="ORF">JGI23_01915</name>
</gene>
<dbReference type="PANTHER" id="PTHR47618:SF1">
    <property type="entry name" value="BIFUNCTIONAL OLIGORIBONUCLEASE AND PAP PHOSPHATASE NRNA"/>
    <property type="match status" value="1"/>
</dbReference>
<protein>
    <submittedName>
        <fullName evidence="3">Phosphoesterase RecJ domain-containing protein</fullName>
    </submittedName>
</protein>
<dbReference type="EMBL" id="CZVW01000035">
    <property type="protein sequence ID" value="CUT05222.1"/>
    <property type="molecule type" value="Genomic_DNA"/>
</dbReference>
<evidence type="ECO:0000259" key="2">
    <source>
        <dbReference type="Pfam" id="PF02272"/>
    </source>
</evidence>
<name>A0A0P1NZH5_9BACT</name>
<organism evidence="3 4">
    <name type="scientific">Candidatus Chryseopegocella kryptomonas</name>
    <dbReference type="NCBI Taxonomy" id="1633643"/>
    <lineage>
        <taxon>Bacteria</taxon>
        <taxon>Pseudomonadati</taxon>
        <taxon>Candidatus Kryptoniota</taxon>
        <taxon>Candidatus Chryseopegocella</taxon>
    </lineage>
</organism>
<dbReference type="InterPro" id="IPR038763">
    <property type="entry name" value="DHH_sf"/>
</dbReference>
<dbReference type="Pfam" id="PF01368">
    <property type="entry name" value="DHH"/>
    <property type="match status" value="1"/>
</dbReference>
<dbReference type="SUPFAM" id="SSF64182">
    <property type="entry name" value="DHH phosphoesterases"/>
    <property type="match status" value="1"/>
</dbReference>
<dbReference type="AlphaFoldDB" id="A0A0P1NZH5"/>
<accession>A0A0P1NZH5</accession>